<reference evidence="1 2" key="1">
    <citation type="submission" date="2017-04" db="EMBL/GenBank/DDBJ databases">
        <authorList>
            <person name="Afonso C.L."/>
            <person name="Miller P.J."/>
            <person name="Scott M.A."/>
            <person name="Spackman E."/>
            <person name="Goraichik I."/>
            <person name="Dimitrov K.M."/>
            <person name="Suarez D.L."/>
            <person name="Swayne D.E."/>
        </authorList>
    </citation>
    <scope>NUCLEOTIDE SEQUENCE [LARGE SCALE GENOMIC DNA]</scope>
    <source>
        <strain evidence="1 2">KR-140</strain>
    </source>
</reference>
<name>A0A1W1UNF8_9DEIO</name>
<organism evidence="1 2">
    <name type="scientific">Deinococcus hopiensis KR-140</name>
    <dbReference type="NCBI Taxonomy" id="695939"/>
    <lineage>
        <taxon>Bacteria</taxon>
        <taxon>Thermotogati</taxon>
        <taxon>Deinococcota</taxon>
        <taxon>Deinococci</taxon>
        <taxon>Deinococcales</taxon>
        <taxon>Deinococcaceae</taxon>
        <taxon>Deinococcus</taxon>
    </lineage>
</organism>
<sequence length="38" mass="4195">MGSALQEYRGEEEFGGVAGKFIVRPAKQLRRTFSLPPA</sequence>
<dbReference type="EMBL" id="FWWU01000006">
    <property type="protein sequence ID" value="SMB82610.1"/>
    <property type="molecule type" value="Genomic_DNA"/>
</dbReference>
<evidence type="ECO:0000313" key="2">
    <source>
        <dbReference type="Proteomes" id="UP000192582"/>
    </source>
</evidence>
<protein>
    <submittedName>
        <fullName evidence="1">Uncharacterized protein</fullName>
    </submittedName>
</protein>
<evidence type="ECO:0000313" key="1">
    <source>
        <dbReference type="EMBL" id="SMB82610.1"/>
    </source>
</evidence>
<accession>A0A1W1UNF8</accession>
<dbReference type="AlphaFoldDB" id="A0A1W1UNF8"/>
<dbReference type="Proteomes" id="UP000192582">
    <property type="component" value="Unassembled WGS sequence"/>
</dbReference>
<proteinExistence type="predicted"/>
<gene>
    <name evidence="1" type="ORF">SAMN00790413_04084</name>
</gene>
<keyword evidence="2" id="KW-1185">Reference proteome</keyword>